<gene>
    <name evidence="1" type="ORF">LFA_2499</name>
</gene>
<dbReference type="EMBL" id="LN614827">
    <property type="protein sequence ID" value="CEG57872.1"/>
    <property type="molecule type" value="Genomic_DNA"/>
</dbReference>
<dbReference type="RefSeq" id="WP_045096289.1">
    <property type="nucleotide sequence ID" value="NZ_LN614827.1"/>
</dbReference>
<evidence type="ECO:0000313" key="1">
    <source>
        <dbReference type="EMBL" id="CEG57872.1"/>
    </source>
</evidence>
<sequence length="411" mass="47814">MSDSLDYKNLIELKPAIEKSLMESTVNNNNSLDIEILSGLNEIESCLKPNNRIRLENMISDNPVRDFIFPEIYYQLRAELPYIENKENVPLTSIEIFSDTNSLADELITKINKPTAKYKVFFNLGDVGRYLSPFVNKGIAISDNIDIICLTDEQINNEYKAPHSKSNNKYFEKDFQLQPNVAYLQICYDGYLSYFGGPTKQKLYDLFKEILVILNSYCIVSVSARQNNDNNQFIAFKEKSKDNYIFHDYFYIESISHTPIPRIEIHSVFKGWDKNYQDDYLHSVCKLFPVYFNLKDKVKCAARWLMNSYLIENQLLQYILAITAIETLLGDQNTGGVGIKNLIANRLAYAIGTSDFERSEIISSFVDIYKTRCKIVHDGCEKLTEDEIKNLDRLRYYIHCYIQYEIKLHIL</sequence>
<dbReference type="HOGENOM" id="CLU_668671_0_0_6"/>
<evidence type="ECO:0000313" key="2">
    <source>
        <dbReference type="Proteomes" id="UP000032430"/>
    </source>
</evidence>
<protein>
    <submittedName>
        <fullName evidence="1">Uncharacterized protein</fullName>
    </submittedName>
</protein>
<dbReference type="KEGG" id="lfa:LFA_2499"/>
<name>A0A098G5Z2_9GAMM</name>
<accession>A0A098G5Z2</accession>
<keyword evidence="2" id="KW-1185">Reference proteome</keyword>
<organism evidence="1 2">
    <name type="scientific">Legionella fallonii LLAP-10</name>
    <dbReference type="NCBI Taxonomy" id="1212491"/>
    <lineage>
        <taxon>Bacteria</taxon>
        <taxon>Pseudomonadati</taxon>
        <taxon>Pseudomonadota</taxon>
        <taxon>Gammaproteobacteria</taxon>
        <taxon>Legionellales</taxon>
        <taxon>Legionellaceae</taxon>
        <taxon>Legionella</taxon>
    </lineage>
</organism>
<proteinExistence type="predicted"/>
<dbReference type="OrthoDB" id="8445027at2"/>
<dbReference type="AlphaFoldDB" id="A0A098G5Z2"/>
<dbReference type="Proteomes" id="UP000032430">
    <property type="component" value="Chromosome I"/>
</dbReference>
<reference evidence="2" key="1">
    <citation type="submission" date="2014-09" db="EMBL/GenBank/DDBJ databases">
        <authorList>
            <person name="Gomez-Valero L."/>
        </authorList>
    </citation>
    <scope>NUCLEOTIDE SEQUENCE [LARGE SCALE GENOMIC DNA]</scope>
    <source>
        <strain evidence="2">ATCC700992</strain>
    </source>
</reference>